<comment type="subcellular location">
    <subcellularLocation>
        <location evidence="1">Membrane</location>
        <topology evidence="1">Lipid-anchor</topology>
    </subcellularLocation>
</comment>
<evidence type="ECO:0000256" key="8">
    <source>
        <dbReference type="SAM" id="Coils"/>
    </source>
</evidence>
<dbReference type="InterPro" id="IPR057336">
    <property type="entry name" value="GerAC_N"/>
</dbReference>
<evidence type="ECO:0000256" key="5">
    <source>
        <dbReference type="ARBA" id="ARBA00023136"/>
    </source>
</evidence>
<comment type="caution">
    <text evidence="11">The sequence shown here is derived from an EMBL/GenBank/DDBJ whole genome shotgun (WGS) entry which is preliminary data.</text>
</comment>
<dbReference type="InterPro" id="IPR038501">
    <property type="entry name" value="Spore_GerAC_C_sf"/>
</dbReference>
<keyword evidence="8" id="KW-0175">Coiled coil</keyword>
<dbReference type="EMBL" id="BAAACX010000009">
    <property type="protein sequence ID" value="GAA0390001.1"/>
    <property type="molecule type" value="Genomic_DNA"/>
</dbReference>
<gene>
    <name evidence="11" type="ORF">GCM10008933_21100</name>
</gene>
<dbReference type="Pfam" id="PF05504">
    <property type="entry name" value="Spore_GerAC"/>
    <property type="match status" value="1"/>
</dbReference>
<evidence type="ECO:0000259" key="10">
    <source>
        <dbReference type="Pfam" id="PF25198"/>
    </source>
</evidence>
<evidence type="ECO:0000256" key="3">
    <source>
        <dbReference type="ARBA" id="ARBA00022544"/>
    </source>
</evidence>
<keyword evidence="6" id="KW-0564">Palmitate</keyword>
<evidence type="ECO:0000259" key="9">
    <source>
        <dbReference type="Pfam" id="PF05504"/>
    </source>
</evidence>
<dbReference type="InterPro" id="IPR046953">
    <property type="entry name" value="Spore_GerAC-like_C"/>
</dbReference>
<accession>A0ABP3I5C4</accession>
<dbReference type="NCBIfam" id="TIGR02887">
    <property type="entry name" value="spore_ger_x_C"/>
    <property type="match status" value="1"/>
</dbReference>
<keyword evidence="3" id="KW-0309">Germination</keyword>
<dbReference type="Proteomes" id="UP001500340">
    <property type="component" value="Unassembled WGS sequence"/>
</dbReference>
<evidence type="ECO:0000256" key="7">
    <source>
        <dbReference type="ARBA" id="ARBA00023288"/>
    </source>
</evidence>
<dbReference type="Gene3D" id="3.30.300.210">
    <property type="entry name" value="Nutrient germinant receptor protein C, domain 3"/>
    <property type="match status" value="1"/>
</dbReference>
<keyword evidence="7" id="KW-0449">Lipoprotein</keyword>
<dbReference type="RefSeq" id="WP_343860770.1">
    <property type="nucleotide sequence ID" value="NZ_BAAACX010000009.1"/>
</dbReference>
<protein>
    <submittedName>
        <fullName evidence="11">Ger(X)C family spore germination protein</fullName>
    </submittedName>
</protein>
<dbReference type="Pfam" id="PF25198">
    <property type="entry name" value="Spore_GerAC_N"/>
    <property type="match status" value="1"/>
</dbReference>
<keyword evidence="4" id="KW-0732">Signal</keyword>
<organism evidence="11 12">
    <name type="scientific">Paenibacillus motobuensis</name>
    <dbReference type="NCBI Taxonomy" id="295324"/>
    <lineage>
        <taxon>Bacteria</taxon>
        <taxon>Bacillati</taxon>
        <taxon>Bacillota</taxon>
        <taxon>Bacilli</taxon>
        <taxon>Bacillales</taxon>
        <taxon>Paenibacillaceae</taxon>
        <taxon>Paenibacillus</taxon>
    </lineage>
</organism>
<feature type="domain" description="Spore germination GerAC-like C-terminal" evidence="9">
    <location>
        <begin position="223"/>
        <end position="380"/>
    </location>
</feature>
<reference evidence="12" key="1">
    <citation type="journal article" date="2019" name="Int. J. Syst. Evol. Microbiol.">
        <title>The Global Catalogue of Microorganisms (GCM) 10K type strain sequencing project: providing services to taxonomists for standard genome sequencing and annotation.</title>
        <authorList>
            <consortium name="The Broad Institute Genomics Platform"/>
            <consortium name="The Broad Institute Genome Sequencing Center for Infectious Disease"/>
            <person name="Wu L."/>
            <person name="Ma J."/>
        </authorList>
    </citation>
    <scope>NUCLEOTIDE SEQUENCE [LARGE SCALE GENOMIC DNA]</scope>
    <source>
        <strain evidence="12">JCM 12774</strain>
    </source>
</reference>
<feature type="coiled-coil region" evidence="8">
    <location>
        <begin position="291"/>
        <end position="318"/>
    </location>
</feature>
<proteinExistence type="inferred from homology"/>
<dbReference type="PANTHER" id="PTHR35789">
    <property type="entry name" value="SPORE GERMINATION PROTEIN B3"/>
    <property type="match status" value="1"/>
</dbReference>
<evidence type="ECO:0000256" key="2">
    <source>
        <dbReference type="ARBA" id="ARBA00007886"/>
    </source>
</evidence>
<evidence type="ECO:0000256" key="1">
    <source>
        <dbReference type="ARBA" id="ARBA00004635"/>
    </source>
</evidence>
<keyword evidence="5" id="KW-0472">Membrane</keyword>
<evidence type="ECO:0000256" key="6">
    <source>
        <dbReference type="ARBA" id="ARBA00023139"/>
    </source>
</evidence>
<evidence type="ECO:0000313" key="12">
    <source>
        <dbReference type="Proteomes" id="UP001500340"/>
    </source>
</evidence>
<evidence type="ECO:0000313" key="11">
    <source>
        <dbReference type="EMBL" id="GAA0390001.1"/>
    </source>
</evidence>
<dbReference type="InterPro" id="IPR008844">
    <property type="entry name" value="Spore_GerAC-like"/>
</dbReference>
<keyword evidence="12" id="KW-1185">Reference proteome</keyword>
<sequence>MRGLRRKLLLFVSVIPILLLQTSCWNSKDIQNMAYVTGIGFDYENGKYVTYVQVLNFANVAKSETNLSGRNVPTWIGKGEGTTVTQSFNSIYSTAQLRVFWGHVKVLVFSDRFLKEGERIRSTYDFVNRYREIRYNIPIYGTREPMRDIFSVKSNLNLSPLHTVMESPEMTYSQRSYILPLHGYKLIALINEPAGAPLLPSLAIDREAWTEDTDQKPMLKIDGAYFFKGTVAKDWFSEDDLQGYRWMQKKLQRSIINIPNDIEPEAAIVIENPRSSVHHTVRGGHIYFTINLKLNAYVDELRRNLKKQEIEKMAAQTIEKQIRHTYMKGVDRKVDIFNLTECLYRENPKKWRELNSEGGFMIDKESLVNVKVDVSLHHSGKYKLRVD</sequence>
<comment type="similarity">
    <text evidence="2">Belongs to the GerABKC lipoprotein family.</text>
</comment>
<feature type="domain" description="Spore germination protein N-terminal" evidence="10">
    <location>
        <begin position="26"/>
        <end position="203"/>
    </location>
</feature>
<evidence type="ECO:0000256" key="4">
    <source>
        <dbReference type="ARBA" id="ARBA00022729"/>
    </source>
</evidence>
<dbReference type="PANTHER" id="PTHR35789:SF1">
    <property type="entry name" value="SPORE GERMINATION PROTEIN B3"/>
    <property type="match status" value="1"/>
</dbReference>
<name>A0ABP3I5C4_9BACL</name>